<dbReference type="Pfam" id="PF00528">
    <property type="entry name" value="BPD_transp_1"/>
    <property type="match status" value="2"/>
</dbReference>
<keyword evidence="6 8" id="KW-1133">Transmembrane helix</keyword>
<comment type="caution">
    <text evidence="10">The sequence shown here is derived from an EMBL/GenBank/DDBJ whole genome shotgun (WGS) entry which is preliminary data.</text>
</comment>
<gene>
    <name evidence="10" type="ORF">ACFSCY_30780</name>
</gene>
<evidence type="ECO:0000256" key="3">
    <source>
        <dbReference type="ARBA" id="ARBA00022475"/>
    </source>
</evidence>
<reference evidence="11" key="1">
    <citation type="journal article" date="2019" name="Int. J. Syst. Evol. Microbiol.">
        <title>The Global Catalogue of Microorganisms (GCM) 10K type strain sequencing project: providing services to taxonomists for standard genome sequencing and annotation.</title>
        <authorList>
            <consortium name="The Broad Institute Genomics Platform"/>
            <consortium name="The Broad Institute Genome Sequencing Center for Infectious Disease"/>
            <person name="Wu L."/>
            <person name="Ma J."/>
        </authorList>
    </citation>
    <scope>NUCLEOTIDE SEQUENCE [LARGE SCALE GENOMIC DNA]</scope>
    <source>
        <strain evidence="11">JCM 12165</strain>
    </source>
</reference>
<feature type="transmembrane region" description="Helical" evidence="8">
    <location>
        <begin position="26"/>
        <end position="48"/>
    </location>
</feature>
<dbReference type="PROSITE" id="PS50928">
    <property type="entry name" value="ABC_TM1"/>
    <property type="match status" value="2"/>
</dbReference>
<dbReference type="SUPFAM" id="SSF161098">
    <property type="entry name" value="MetI-like"/>
    <property type="match status" value="2"/>
</dbReference>
<accession>A0ABW4FU39</accession>
<keyword evidence="3" id="KW-1003">Cell membrane</keyword>
<dbReference type="EMBL" id="JBHUCP010000026">
    <property type="protein sequence ID" value="MFD1533810.1"/>
    <property type="molecule type" value="Genomic_DNA"/>
</dbReference>
<feature type="transmembrane region" description="Helical" evidence="8">
    <location>
        <begin position="74"/>
        <end position="101"/>
    </location>
</feature>
<dbReference type="Gene3D" id="1.10.3720.10">
    <property type="entry name" value="MetI-like"/>
    <property type="match status" value="2"/>
</dbReference>
<evidence type="ECO:0000313" key="11">
    <source>
        <dbReference type="Proteomes" id="UP001597145"/>
    </source>
</evidence>
<evidence type="ECO:0000256" key="8">
    <source>
        <dbReference type="RuleBase" id="RU363032"/>
    </source>
</evidence>
<dbReference type="Proteomes" id="UP001597145">
    <property type="component" value="Unassembled WGS sequence"/>
</dbReference>
<evidence type="ECO:0000256" key="4">
    <source>
        <dbReference type="ARBA" id="ARBA00022519"/>
    </source>
</evidence>
<keyword evidence="2 8" id="KW-0813">Transport</keyword>
<dbReference type="InterPro" id="IPR000515">
    <property type="entry name" value="MetI-like"/>
</dbReference>
<feature type="transmembrane region" description="Helical" evidence="8">
    <location>
        <begin position="113"/>
        <end position="136"/>
    </location>
</feature>
<comment type="similarity">
    <text evidence="8">Belongs to the binding-protein-dependent transport system permease family.</text>
</comment>
<dbReference type="InterPro" id="IPR035906">
    <property type="entry name" value="MetI-like_sf"/>
</dbReference>
<dbReference type="CDD" id="cd06261">
    <property type="entry name" value="TM_PBP2"/>
    <property type="match status" value="2"/>
</dbReference>
<keyword evidence="7 8" id="KW-0472">Membrane</keyword>
<evidence type="ECO:0000313" key="10">
    <source>
        <dbReference type="EMBL" id="MFD1533810.1"/>
    </source>
</evidence>
<dbReference type="PANTHER" id="PTHR43357">
    <property type="entry name" value="INNER MEMBRANE ABC TRANSPORTER PERMEASE PROTEIN YDCV"/>
    <property type="match status" value="1"/>
</dbReference>
<feature type="transmembrane region" description="Helical" evidence="8">
    <location>
        <begin position="262"/>
        <end position="282"/>
    </location>
</feature>
<name>A0ABW4FU39_9PSEU</name>
<feature type="transmembrane region" description="Helical" evidence="8">
    <location>
        <begin position="436"/>
        <end position="456"/>
    </location>
</feature>
<feature type="transmembrane region" description="Helical" evidence="8">
    <location>
        <begin position="369"/>
        <end position="396"/>
    </location>
</feature>
<organism evidence="10 11">
    <name type="scientific">Pseudonocardia aurantiaca</name>
    <dbReference type="NCBI Taxonomy" id="75290"/>
    <lineage>
        <taxon>Bacteria</taxon>
        <taxon>Bacillati</taxon>
        <taxon>Actinomycetota</taxon>
        <taxon>Actinomycetes</taxon>
        <taxon>Pseudonocardiales</taxon>
        <taxon>Pseudonocardiaceae</taxon>
        <taxon>Pseudonocardia</taxon>
    </lineage>
</organism>
<evidence type="ECO:0000256" key="6">
    <source>
        <dbReference type="ARBA" id="ARBA00022989"/>
    </source>
</evidence>
<feature type="transmembrane region" description="Helical" evidence="8">
    <location>
        <begin position="205"/>
        <end position="227"/>
    </location>
</feature>
<keyword evidence="4" id="KW-0997">Cell inner membrane</keyword>
<feature type="domain" description="ABC transmembrane type-1" evidence="9">
    <location>
        <begin position="75"/>
        <end position="283"/>
    </location>
</feature>
<sequence length="571" mass="61022">MIDDQTSKPPAERRARHRRGSVSAKLVLGAAAAALVVLVVYPLFWLVLGSLGGTDKFTFSNYLRVVSDPGLYDALINTLLIATGACVISLVTGVPIAWLISRTNIPGKGLLRMLTSVSFMIPGFLSALAYVMLMAPNNGWLNRLVVSVTGAEKGPFNIYSLPGITMVTSFGVMAYVVMLTSAALDSVDSGVEQSARILGASRWKILMGITLPLVTPALLASALLVFVQSLALFGSHAILGLPVQIYTLPTRIYSLFAFPPDYGAATALSMMLVLLTVGCLYLQRWVLARRSYITTGGKAGVHETHDLGRLKWPAVIGCHAFFALAVYFPVGVLLLTSLMTAQGSGLTLDNFTFDNYFAVLFESSLTRRAAINSLIVAGSAATLGVLLGALIAYINFRLKPRGAKVLDYLATIPLGLPGIVLAVGLVLAWIRLPVAVYGTLAILLIAYLTRYIPLGVRSADSALRQIDPSLEEAGRISGGSWLRSMAEITLPLMKGGLVAGWSLIFVQAIGELAVAIMLFTVGTETIAVAIYQRSEEGHFEEVAALSMLVLIATALILGLTRRLTRASVTRF</sequence>
<keyword evidence="11" id="KW-1185">Reference proteome</keyword>
<feature type="transmembrane region" description="Helical" evidence="8">
    <location>
        <begin position="408"/>
        <end position="430"/>
    </location>
</feature>
<keyword evidence="5 8" id="KW-0812">Transmembrane</keyword>
<comment type="subcellular location">
    <subcellularLocation>
        <location evidence="1">Cell inner membrane</location>
        <topology evidence="1">Multi-pass membrane protein</topology>
    </subcellularLocation>
    <subcellularLocation>
        <location evidence="8">Cell membrane</location>
        <topology evidence="8">Multi-pass membrane protein</topology>
    </subcellularLocation>
</comment>
<feature type="transmembrane region" description="Helical" evidence="8">
    <location>
        <begin position="156"/>
        <end position="184"/>
    </location>
</feature>
<feature type="transmembrane region" description="Helical" evidence="8">
    <location>
        <begin position="542"/>
        <end position="560"/>
    </location>
</feature>
<feature type="transmembrane region" description="Helical" evidence="8">
    <location>
        <begin position="498"/>
        <end position="522"/>
    </location>
</feature>
<proteinExistence type="inferred from homology"/>
<dbReference type="PANTHER" id="PTHR43357:SF3">
    <property type="entry name" value="FE(3+)-TRANSPORT SYSTEM PERMEASE PROTEIN FBPB 2"/>
    <property type="match status" value="1"/>
</dbReference>
<evidence type="ECO:0000256" key="1">
    <source>
        <dbReference type="ARBA" id="ARBA00004429"/>
    </source>
</evidence>
<evidence type="ECO:0000256" key="5">
    <source>
        <dbReference type="ARBA" id="ARBA00022692"/>
    </source>
</evidence>
<evidence type="ECO:0000256" key="2">
    <source>
        <dbReference type="ARBA" id="ARBA00022448"/>
    </source>
</evidence>
<dbReference type="RefSeq" id="WP_343977512.1">
    <property type="nucleotide sequence ID" value="NZ_BAAAJG010000009.1"/>
</dbReference>
<protein>
    <submittedName>
        <fullName evidence="10">ABC transporter permease</fullName>
    </submittedName>
</protein>
<evidence type="ECO:0000256" key="7">
    <source>
        <dbReference type="ARBA" id="ARBA00023136"/>
    </source>
</evidence>
<feature type="domain" description="ABC transmembrane type-1" evidence="9">
    <location>
        <begin position="370"/>
        <end position="560"/>
    </location>
</feature>
<feature type="transmembrane region" description="Helical" evidence="8">
    <location>
        <begin position="314"/>
        <end position="339"/>
    </location>
</feature>
<evidence type="ECO:0000259" key="9">
    <source>
        <dbReference type="PROSITE" id="PS50928"/>
    </source>
</evidence>